<feature type="compositionally biased region" description="Polar residues" evidence="1">
    <location>
        <begin position="31"/>
        <end position="54"/>
    </location>
</feature>
<evidence type="ECO:0000313" key="3">
    <source>
        <dbReference type="Proteomes" id="UP000799750"/>
    </source>
</evidence>
<reference evidence="2" key="1">
    <citation type="journal article" date="2020" name="Stud. Mycol.">
        <title>101 Dothideomycetes genomes: a test case for predicting lifestyles and emergence of pathogens.</title>
        <authorList>
            <person name="Haridas S."/>
            <person name="Albert R."/>
            <person name="Binder M."/>
            <person name="Bloem J."/>
            <person name="Labutti K."/>
            <person name="Salamov A."/>
            <person name="Andreopoulos B."/>
            <person name="Baker S."/>
            <person name="Barry K."/>
            <person name="Bills G."/>
            <person name="Bluhm B."/>
            <person name="Cannon C."/>
            <person name="Castanera R."/>
            <person name="Culley D."/>
            <person name="Daum C."/>
            <person name="Ezra D."/>
            <person name="Gonzalez J."/>
            <person name="Henrissat B."/>
            <person name="Kuo A."/>
            <person name="Liang C."/>
            <person name="Lipzen A."/>
            <person name="Lutzoni F."/>
            <person name="Magnuson J."/>
            <person name="Mondo S."/>
            <person name="Nolan M."/>
            <person name="Ohm R."/>
            <person name="Pangilinan J."/>
            <person name="Park H.-J."/>
            <person name="Ramirez L."/>
            <person name="Alfaro M."/>
            <person name="Sun H."/>
            <person name="Tritt A."/>
            <person name="Yoshinaga Y."/>
            <person name="Zwiers L.-H."/>
            <person name="Turgeon B."/>
            <person name="Goodwin S."/>
            <person name="Spatafora J."/>
            <person name="Crous P."/>
            <person name="Grigoriev I."/>
        </authorList>
    </citation>
    <scope>NUCLEOTIDE SEQUENCE</scope>
    <source>
        <strain evidence="2">CBS 269.34</strain>
    </source>
</reference>
<gene>
    <name evidence="2" type="ORF">BU16DRAFT_2822</name>
</gene>
<accession>A0A6A6RCX5</accession>
<feature type="compositionally biased region" description="Basic and acidic residues" evidence="1">
    <location>
        <begin position="71"/>
        <end position="111"/>
    </location>
</feature>
<sequence>MQNEARSDAFLSSSSIYCAQTYSHDHALCNPANSSSNFGLPQITTTETGNSTQYESRRTQSTRHIVSNKGGESRYNEEEGHARGIDHPILRQKTEKTAENKLTDSPAEKHDRKSRQRKRRRKGTMEPENALFSRTQCRVRFCYYKV</sequence>
<proteinExistence type="predicted"/>
<name>A0A6A6RCX5_9PEZI</name>
<keyword evidence="3" id="KW-1185">Reference proteome</keyword>
<dbReference type="EMBL" id="MU004181">
    <property type="protein sequence ID" value="KAF2502242.1"/>
    <property type="molecule type" value="Genomic_DNA"/>
</dbReference>
<dbReference type="Proteomes" id="UP000799750">
    <property type="component" value="Unassembled WGS sequence"/>
</dbReference>
<evidence type="ECO:0000313" key="2">
    <source>
        <dbReference type="EMBL" id="KAF2502242.1"/>
    </source>
</evidence>
<dbReference type="AlphaFoldDB" id="A0A6A6RCX5"/>
<organism evidence="2 3">
    <name type="scientific">Lophium mytilinum</name>
    <dbReference type="NCBI Taxonomy" id="390894"/>
    <lineage>
        <taxon>Eukaryota</taxon>
        <taxon>Fungi</taxon>
        <taxon>Dikarya</taxon>
        <taxon>Ascomycota</taxon>
        <taxon>Pezizomycotina</taxon>
        <taxon>Dothideomycetes</taxon>
        <taxon>Pleosporomycetidae</taxon>
        <taxon>Mytilinidiales</taxon>
        <taxon>Mytilinidiaceae</taxon>
        <taxon>Lophium</taxon>
    </lineage>
</organism>
<feature type="region of interest" description="Disordered" evidence="1">
    <location>
        <begin position="31"/>
        <end position="128"/>
    </location>
</feature>
<feature type="compositionally biased region" description="Basic residues" evidence="1">
    <location>
        <begin position="112"/>
        <end position="122"/>
    </location>
</feature>
<protein>
    <submittedName>
        <fullName evidence="2">Uncharacterized protein</fullName>
    </submittedName>
</protein>
<evidence type="ECO:0000256" key="1">
    <source>
        <dbReference type="SAM" id="MobiDB-lite"/>
    </source>
</evidence>